<name>A0A813M075_POLGL</name>
<sequence length="280" mass="30185">NWLEGASVASETSATTIDSARTRFSDLTLTSVASSICSDPGTMHQAQFRGHRRAIAANKNSWRAVDQYHDGALADGVPKMFPPLAEWMQTATQLAYGPGASDKENISNKFESVFQDEHHPLVDDVLENAPPAERKQMNAMVRSLDYLRREHKMRSTSTTNLAMDLHEKSLVVCKDQSCPEGNAPASPKNSPRMVSEPHSPGVSAEALIRRSYWPSNAGAFAPTSLPNLRPSSAGGSSMASSSRPLLRPTSAGSSASASSLRRPVRPQSALERNPSPSSTK</sequence>
<feature type="region of interest" description="Disordered" evidence="1">
    <location>
        <begin position="219"/>
        <end position="280"/>
    </location>
</feature>
<organism evidence="2 3">
    <name type="scientific">Polarella glacialis</name>
    <name type="common">Dinoflagellate</name>
    <dbReference type="NCBI Taxonomy" id="89957"/>
    <lineage>
        <taxon>Eukaryota</taxon>
        <taxon>Sar</taxon>
        <taxon>Alveolata</taxon>
        <taxon>Dinophyceae</taxon>
        <taxon>Suessiales</taxon>
        <taxon>Suessiaceae</taxon>
        <taxon>Polarella</taxon>
    </lineage>
</organism>
<feature type="compositionally biased region" description="Low complexity" evidence="1">
    <location>
        <begin position="231"/>
        <end position="242"/>
    </location>
</feature>
<feature type="compositionally biased region" description="Low complexity" evidence="1">
    <location>
        <begin position="250"/>
        <end position="259"/>
    </location>
</feature>
<proteinExistence type="predicted"/>
<gene>
    <name evidence="2" type="ORF">PGLA2088_LOCUS51218</name>
</gene>
<dbReference type="AlphaFoldDB" id="A0A813M075"/>
<evidence type="ECO:0000313" key="3">
    <source>
        <dbReference type="Proteomes" id="UP000626109"/>
    </source>
</evidence>
<dbReference type="Proteomes" id="UP000626109">
    <property type="component" value="Unassembled WGS sequence"/>
</dbReference>
<reference evidence="2" key="1">
    <citation type="submission" date="2021-02" db="EMBL/GenBank/DDBJ databases">
        <authorList>
            <person name="Dougan E. K."/>
            <person name="Rhodes N."/>
            <person name="Thang M."/>
            <person name="Chan C."/>
        </authorList>
    </citation>
    <scope>NUCLEOTIDE SEQUENCE</scope>
</reference>
<feature type="region of interest" description="Disordered" evidence="1">
    <location>
        <begin position="177"/>
        <end position="202"/>
    </location>
</feature>
<evidence type="ECO:0000256" key="1">
    <source>
        <dbReference type="SAM" id="MobiDB-lite"/>
    </source>
</evidence>
<feature type="non-terminal residue" evidence="2">
    <location>
        <position position="1"/>
    </location>
</feature>
<comment type="caution">
    <text evidence="2">The sequence shown here is derived from an EMBL/GenBank/DDBJ whole genome shotgun (WGS) entry which is preliminary data.</text>
</comment>
<accession>A0A813M075</accession>
<protein>
    <submittedName>
        <fullName evidence="2">Uncharacterized protein</fullName>
    </submittedName>
</protein>
<evidence type="ECO:0000313" key="2">
    <source>
        <dbReference type="EMBL" id="CAE8743031.1"/>
    </source>
</evidence>
<feature type="non-terminal residue" evidence="2">
    <location>
        <position position="280"/>
    </location>
</feature>
<dbReference type="EMBL" id="CAJNNW010037578">
    <property type="protein sequence ID" value="CAE8743031.1"/>
    <property type="molecule type" value="Genomic_DNA"/>
</dbReference>